<dbReference type="SMART" id="SM00271">
    <property type="entry name" value="DnaJ"/>
    <property type="match status" value="1"/>
</dbReference>
<dbReference type="PANTHER" id="PTHR43948:SF10">
    <property type="entry name" value="MRJ, ISOFORM E"/>
    <property type="match status" value="1"/>
</dbReference>
<proteinExistence type="predicted"/>
<dbReference type="SUPFAM" id="SSF144217">
    <property type="entry name" value="CSL zinc finger"/>
    <property type="match status" value="1"/>
</dbReference>
<comment type="caution">
    <text evidence="3">The sequence shown here is derived from an EMBL/GenBank/DDBJ whole genome shotgun (WGS) entry which is preliminary data.</text>
</comment>
<feature type="region of interest" description="Disordered" evidence="1">
    <location>
        <begin position="193"/>
        <end position="278"/>
    </location>
</feature>
<feature type="region of interest" description="Disordered" evidence="1">
    <location>
        <begin position="378"/>
        <end position="397"/>
    </location>
</feature>
<dbReference type="InterPro" id="IPR001623">
    <property type="entry name" value="DnaJ_domain"/>
</dbReference>
<accession>A0A9P4LS30</accession>
<reference evidence="3" key="1">
    <citation type="journal article" date="2020" name="Stud. Mycol.">
        <title>101 Dothideomycetes genomes: a test case for predicting lifestyles and emergence of pathogens.</title>
        <authorList>
            <person name="Haridas S."/>
            <person name="Albert R."/>
            <person name="Binder M."/>
            <person name="Bloem J."/>
            <person name="Labutti K."/>
            <person name="Salamov A."/>
            <person name="Andreopoulos B."/>
            <person name="Baker S."/>
            <person name="Barry K."/>
            <person name="Bills G."/>
            <person name="Bluhm B."/>
            <person name="Cannon C."/>
            <person name="Castanera R."/>
            <person name="Culley D."/>
            <person name="Daum C."/>
            <person name="Ezra D."/>
            <person name="Gonzalez J."/>
            <person name="Henrissat B."/>
            <person name="Kuo A."/>
            <person name="Liang C."/>
            <person name="Lipzen A."/>
            <person name="Lutzoni F."/>
            <person name="Magnuson J."/>
            <person name="Mondo S."/>
            <person name="Nolan M."/>
            <person name="Ohm R."/>
            <person name="Pangilinan J."/>
            <person name="Park H.-J."/>
            <person name="Ramirez L."/>
            <person name="Alfaro M."/>
            <person name="Sun H."/>
            <person name="Tritt A."/>
            <person name="Yoshinaga Y."/>
            <person name="Zwiers L.-H."/>
            <person name="Turgeon B."/>
            <person name="Goodwin S."/>
            <person name="Spatafora J."/>
            <person name="Crous P."/>
            <person name="Grigoriev I."/>
        </authorList>
    </citation>
    <scope>NUCLEOTIDE SEQUENCE</scope>
    <source>
        <strain evidence="3">CBS 121410</strain>
    </source>
</reference>
<evidence type="ECO:0000259" key="2">
    <source>
        <dbReference type="PROSITE" id="PS50076"/>
    </source>
</evidence>
<dbReference type="Gene3D" id="3.10.660.10">
    <property type="entry name" value="DPH Zinc finger"/>
    <property type="match status" value="1"/>
</dbReference>
<dbReference type="SUPFAM" id="SSF46565">
    <property type="entry name" value="Chaperone J-domain"/>
    <property type="match status" value="1"/>
</dbReference>
<dbReference type="AlphaFoldDB" id="A0A9P4LS30"/>
<dbReference type="InterPro" id="IPR036671">
    <property type="entry name" value="DPH_MB_sf"/>
</dbReference>
<feature type="compositionally biased region" description="Basic and acidic residues" evidence="1">
    <location>
        <begin position="66"/>
        <end position="79"/>
    </location>
</feature>
<dbReference type="OrthoDB" id="445556at2759"/>
<dbReference type="CDD" id="cd06257">
    <property type="entry name" value="DnaJ"/>
    <property type="match status" value="1"/>
</dbReference>
<sequence>MPPPAPSPDPFNAYAILSLPFPPAGPPASLADIKKAYRTALLRWHPDKAAPVPASSLDGETTGSAHPDKRLASGLDGRRGSGPSIDDITAAYATLSSPVQRREHERALVLAAAAEVAADGGADPDAVFRLGLEVVDLDDMEGDEEGGRSVWFRGCRCGVERGFVVGEEELERADGKGEAEVLSAVHVENPEKKEIQVNITTPPALVAPPPTTPTQKTHNPRISNPARKEPKPPTQTQEPKNKNENDPDAQPTQHKTPYSEKSNLDTTTTPPKMAGPSTLNTLSIPLLLTTLLLTLLLTTPALAQQTPPESTTTIRTTSTITLTSTISVIHATPSTLSPAIIGTARPASGAPAGVGFIGAASASAAATETETAPLVLAASSSGSPTSTTASASSKPTALIGEEKESAATAGGLAACRLAVVGMAVLVVGVGVL</sequence>
<feature type="region of interest" description="Disordered" evidence="1">
    <location>
        <begin position="49"/>
        <end position="83"/>
    </location>
</feature>
<dbReference type="Gene3D" id="1.10.287.110">
    <property type="entry name" value="DnaJ domain"/>
    <property type="match status" value="1"/>
</dbReference>
<gene>
    <name evidence="3" type="ORF">K490DRAFT_69059</name>
</gene>
<dbReference type="PROSITE" id="PS50076">
    <property type="entry name" value="DNAJ_2"/>
    <property type="match status" value="1"/>
</dbReference>
<evidence type="ECO:0000256" key="1">
    <source>
        <dbReference type="SAM" id="MobiDB-lite"/>
    </source>
</evidence>
<organism evidence="3 4">
    <name type="scientific">Saccharata proteae CBS 121410</name>
    <dbReference type="NCBI Taxonomy" id="1314787"/>
    <lineage>
        <taxon>Eukaryota</taxon>
        <taxon>Fungi</taxon>
        <taxon>Dikarya</taxon>
        <taxon>Ascomycota</taxon>
        <taxon>Pezizomycotina</taxon>
        <taxon>Dothideomycetes</taxon>
        <taxon>Dothideomycetes incertae sedis</taxon>
        <taxon>Botryosphaeriales</taxon>
        <taxon>Saccharataceae</taxon>
        <taxon>Saccharata</taxon>
    </lineage>
</organism>
<evidence type="ECO:0000313" key="3">
    <source>
        <dbReference type="EMBL" id="KAF2084135.1"/>
    </source>
</evidence>
<name>A0A9P4LS30_9PEZI</name>
<dbReference type="PANTHER" id="PTHR43948">
    <property type="entry name" value="DNAJ HOMOLOG SUBFAMILY B"/>
    <property type="match status" value="1"/>
</dbReference>
<feature type="domain" description="J" evidence="2">
    <location>
        <begin position="12"/>
        <end position="108"/>
    </location>
</feature>
<dbReference type="EMBL" id="ML978745">
    <property type="protein sequence ID" value="KAF2084135.1"/>
    <property type="molecule type" value="Genomic_DNA"/>
</dbReference>
<evidence type="ECO:0000313" key="4">
    <source>
        <dbReference type="Proteomes" id="UP000799776"/>
    </source>
</evidence>
<protein>
    <recommendedName>
        <fullName evidence="2">J domain-containing protein</fullName>
    </recommendedName>
</protein>
<feature type="compositionally biased region" description="Polar residues" evidence="1">
    <location>
        <begin position="250"/>
        <end position="270"/>
    </location>
</feature>
<keyword evidence="4" id="KW-1185">Reference proteome</keyword>
<dbReference type="Proteomes" id="UP000799776">
    <property type="component" value="Unassembled WGS sequence"/>
</dbReference>
<dbReference type="InterPro" id="IPR036869">
    <property type="entry name" value="J_dom_sf"/>
</dbReference>